<evidence type="ECO:0000256" key="10">
    <source>
        <dbReference type="ARBA" id="ARBA00049014"/>
    </source>
</evidence>
<dbReference type="CDD" id="cd06618">
    <property type="entry name" value="PKc_MKK7"/>
    <property type="match status" value="1"/>
</dbReference>
<dbReference type="SMART" id="SM00220">
    <property type="entry name" value="S_TKc"/>
    <property type="match status" value="1"/>
</dbReference>
<feature type="compositionally biased region" description="Basic and acidic residues" evidence="13">
    <location>
        <begin position="20"/>
        <end position="30"/>
    </location>
</feature>
<dbReference type="FunFam" id="1.10.510.10:FF:000432">
    <property type="entry name" value="mitogen-activated protein kinase kinase 3"/>
    <property type="match status" value="1"/>
</dbReference>
<evidence type="ECO:0000313" key="15">
    <source>
        <dbReference type="EnsemblMetazoa" id="XP_030853441"/>
    </source>
</evidence>
<comment type="catalytic activity">
    <reaction evidence="11">
        <text>L-threonyl-[protein] + ATP = O-phospho-L-threonyl-[protein] + ADP + H(+)</text>
        <dbReference type="Rhea" id="RHEA:46608"/>
        <dbReference type="Rhea" id="RHEA-COMP:11060"/>
        <dbReference type="Rhea" id="RHEA-COMP:11605"/>
        <dbReference type="ChEBI" id="CHEBI:15378"/>
        <dbReference type="ChEBI" id="CHEBI:30013"/>
        <dbReference type="ChEBI" id="CHEBI:30616"/>
        <dbReference type="ChEBI" id="CHEBI:61977"/>
        <dbReference type="ChEBI" id="CHEBI:456216"/>
        <dbReference type="EC" id="2.7.12.2"/>
    </reaction>
</comment>
<dbReference type="GO" id="GO:0007254">
    <property type="term" value="P:JNK cascade"/>
    <property type="evidence" value="ECO:0000318"/>
    <property type="project" value="GO_Central"/>
</dbReference>
<dbReference type="GO" id="GO:0005524">
    <property type="term" value="F:ATP binding"/>
    <property type="evidence" value="ECO:0007669"/>
    <property type="project" value="UniProtKB-KW"/>
</dbReference>
<dbReference type="GO" id="GO:0004674">
    <property type="term" value="F:protein serine/threonine kinase activity"/>
    <property type="evidence" value="ECO:0007669"/>
    <property type="project" value="UniProtKB-KW"/>
</dbReference>
<evidence type="ECO:0000256" key="1">
    <source>
        <dbReference type="ARBA" id="ARBA00022527"/>
    </source>
</evidence>
<keyword evidence="6" id="KW-0067">ATP-binding</keyword>
<evidence type="ECO:0000256" key="12">
    <source>
        <dbReference type="ARBA" id="ARBA00051693"/>
    </source>
</evidence>
<evidence type="ECO:0000259" key="14">
    <source>
        <dbReference type="PROSITE" id="PS50011"/>
    </source>
</evidence>
<proteinExistence type="inferred from homology"/>
<dbReference type="Gene3D" id="3.30.200.20">
    <property type="entry name" value="Phosphorylase Kinase, domain 1"/>
    <property type="match status" value="1"/>
</dbReference>
<dbReference type="AlphaFoldDB" id="A0A7M7PNT2"/>
<dbReference type="GO" id="GO:0004713">
    <property type="term" value="F:protein tyrosine kinase activity"/>
    <property type="evidence" value="ECO:0007669"/>
    <property type="project" value="UniProtKB-KW"/>
</dbReference>
<dbReference type="GO" id="GO:0004708">
    <property type="term" value="F:MAP kinase kinase activity"/>
    <property type="evidence" value="ECO:0007669"/>
    <property type="project" value="UniProtKB-EC"/>
</dbReference>
<name>A0A7M7PNT2_STRPU</name>
<evidence type="ECO:0000256" key="3">
    <source>
        <dbReference type="ARBA" id="ARBA00022679"/>
    </source>
</evidence>
<dbReference type="PANTHER" id="PTHR47238">
    <property type="entry name" value="MITOGEN-ACTIVATED PROTEIN KINASE KINASE 5"/>
    <property type="match status" value="1"/>
</dbReference>
<dbReference type="FunFam" id="3.30.200.20:FF:000040">
    <property type="entry name" value="Dual specificity mitogen-activated protein kinase kinase"/>
    <property type="match status" value="1"/>
</dbReference>
<keyword evidence="4" id="KW-0547">Nucleotide-binding</keyword>
<accession>A0A7M7PNT2</accession>
<evidence type="ECO:0000256" key="9">
    <source>
        <dbReference type="ARBA" id="ARBA00038999"/>
    </source>
</evidence>
<comment type="catalytic activity">
    <reaction evidence="12">
        <text>L-tyrosyl-[protein] + ATP = O-phospho-L-tyrosyl-[protein] + ADP + H(+)</text>
        <dbReference type="Rhea" id="RHEA:10596"/>
        <dbReference type="Rhea" id="RHEA-COMP:10136"/>
        <dbReference type="Rhea" id="RHEA-COMP:20101"/>
        <dbReference type="ChEBI" id="CHEBI:15378"/>
        <dbReference type="ChEBI" id="CHEBI:30616"/>
        <dbReference type="ChEBI" id="CHEBI:46858"/>
        <dbReference type="ChEBI" id="CHEBI:61978"/>
        <dbReference type="ChEBI" id="CHEBI:456216"/>
        <dbReference type="EC" id="2.7.12.2"/>
    </reaction>
</comment>
<dbReference type="OrthoDB" id="10252354at2759"/>
<evidence type="ECO:0000313" key="16">
    <source>
        <dbReference type="Proteomes" id="UP000007110"/>
    </source>
</evidence>
<dbReference type="PROSITE" id="PS50011">
    <property type="entry name" value="PROTEIN_KINASE_DOM"/>
    <property type="match status" value="1"/>
</dbReference>
<evidence type="ECO:0000256" key="5">
    <source>
        <dbReference type="ARBA" id="ARBA00022777"/>
    </source>
</evidence>
<dbReference type="GO" id="GO:0004672">
    <property type="term" value="F:protein kinase activity"/>
    <property type="evidence" value="ECO:0000318"/>
    <property type="project" value="GO_Central"/>
</dbReference>
<dbReference type="InterPro" id="IPR011009">
    <property type="entry name" value="Kinase-like_dom_sf"/>
</dbReference>
<keyword evidence="3" id="KW-0808">Transferase</keyword>
<evidence type="ECO:0000256" key="2">
    <source>
        <dbReference type="ARBA" id="ARBA00022553"/>
    </source>
</evidence>
<keyword evidence="1" id="KW-0723">Serine/threonine-protein kinase</keyword>
<dbReference type="GO" id="GO:0006950">
    <property type="term" value="P:response to stress"/>
    <property type="evidence" value="ECO:0007669"/>
    <property type="project" value="UniProtKB-ARBA"/>
</dbReference>
<dbReference type="PANTHER" id="PTHR47238:SF2">
    <property type="entry name" value="DUAL SPECIFICITY MITOGEN-ACTIVATED PROTEIN KINASE KINASE HEMIPTEROUS"/>
    <property type="match status" value="1"/>
</dbReference>
<sequence length="406" mass="46296">MSSSLDLRQKLNQLQISIQDENRARKERPSIDFNLESPKMPRQRPALQLNHNGGLSPHARRDKKQVQMPLTCGPINRSTIDGPEIDRKLQEIMKQTGLLTTEGKRYHINVESLESIGELGFGSCGHVIRMRHKESGTILAVKQMRRSGNKEENKRILMDLDVVLKSHNCPFIVQCLGAIVTPSEVWICMEQMATCLDKLIKKLREPVPEQIIGKMVVAIVNALNYLKEKHGVMHRDVKPSNMLLDEKGVVKLCDFGISGRLVDSKARTRSAGCAAYMAPERIDPPDPNNPDYDVRADVWSLGISLVELATGEFPYKNCTNDFEVLARVLSEDPPRLPLKRGFSVDFHSFIQCCLTKDYNKRPKYKQLMEHSFFKRYLVARVDVASWFALVMYKVRTQSSRQDRHTP</sequence>
<dbReference type="SUPFAM" id="SSF56112">
    <property type="entry name" value="Protein kinase-like (PK-like)"/>
    <property type="match status" value="1"/>
</dbReference>
<protein>
    <recommendedName>
        <fullName evidence="9">mitogen-activated protein kinase kinase</fullName>
        <ecNumber evidence="9">2.7.12.2</ecNumber>
    </recommendedName>
</protein>
<dbReference type="InterPro" id="IPR000719">
    <property type="entry name" value="Prot_kinase_dom"/>
</dbReference>
<dbReference type="Pfam" id="PF00069">
    <property type="entry name" value="Pkinase"/>
    <property type="match status" value="1"/>
</dbReference>
<feature type="domain" description="Protein kinase" evidence="14">
    <location>
        <begin position="113"/>
        <end position="373"/>
    </location>
</feature>
<dbReference type="GeneID" id="591137"/>
<comment type="similarity">
    <text evidence="8">Belongs to the protein kinase superfamily. STE Ser/Thr protein kinase family. MAP kinase kinase subfamily.</text>
</comment>
<dbReference type="InterPro" id="IPR052468">
    <property type="entry name" value="Dual_spec_MAPK_kinase"/>
</dbReference>
<keyword evidence="5" id="KW-0418">Kinase</keyword>
<dbReference type="OMA" id="CFVMELM"/>
<dbReference type="EC" id="2.7.12.2" evidence="9"/>
<reference evidence="15" key="2">
    <citation type="submission" date="2021-01" db="UniProtKB">
        <authorList>
            <consortium name="EnsemblMetazoa"/>
        </authorList>
    </citation>
    <scope>IDENTIFICATION</scope>
</reference>
<feature type="region of interest" description="Disordered" evidence="13">
    <location>
        <begin position="18"/>
        <end position="66"/>
    </location>
</feature>
<dbReference type="Gene3D" id="1.10.510.10">
    <property type="entry name" value="Transferase(Phosphotransferase) domain 1"/>
    <property type="match status" value="1"/>
</dbReference>
<dbReference type="CTD" id="5609"/>
<dbReference type="Proteomes" id="UP000007110">
    <property type="component" value="Unassembled WGS sequence"/>
</dbReference>
<evidence type="ECO:0000256" key="4">
    <source>
        <dbReference type="ARBA" id="ARBA00022741"/>
    </source>
</evidence>
<keyword evidence="2" id="KW-0597">Phosphoprotein</keyword>
<comment type="catalytic activity">
    <reaction evidence="10">
        <text>L-seryl-[protein] + ATP = O-phospho-L-seryl-[protein] + ADP + H(+)</text>
        <dbReference type="Rhea" id="RHEA:17989"/>
        <dbReference type="Rhea" id="RHEA-COMP:9863"/>
        <dbReference type="Rhea" id="RHEA-COMP:11604"/>
        <dbReference type="ChEBI" id="CHEBI:15378"/>
        <dbReference type="ChEBI" id="CHEBI:29999"/>
        <dbReference type="ChEBI" id="CHEBI:30616"/>
        <dbReference type="ChEBI" id="CHEBI:83421"/>
        <dbReference type="ChEBI" id="CHEBI:456216"/>
        <dbReference type="EC" id="2.7.12.2"/>
    </reaction>
</comment>
<organism evidence="15 16">
    <name type="scientific">Strongylocentrotus purpuratus</name>
    <name type="common">Purple sea urchin</name>
    <dbReference type="NCBI Taxonomy" id="7668"/>
    <lineage>
        <taxon>Eukaryota</taxon>
        <taxon>Metazoa</taxon>
        <taxon>Echinodermata</taxon>
        <taxon>Eleutherozoa</taxon>
        <taxon>Echinozoa</taxon>
        <taxon>Echinoidea</taxon>
        <taxon>Euechinoidea</taxon>
        <taxon>Echinacea</taxon>
        <taxon>Camarodonta</taxon>
        <taxon>Echinidea</taxon>
        <taxon>Strongylocentrotidae</taxon>
        <taxon>Strongylocentrotus</taxon>
    </lineage>
</organism>
<dbReference type="EnsemblMetazoa" id="XM_030997581">
    <property type="protein sequence ID" value="XP_030853441"/>
    <property type="gene ID" value="LOC591137"/>
</dbReference>
<evidence type="ECO:0000256" key="7">
    <source>
        <dbReference type="ARBA" id="ARBA00023137"/>
    </source>
</evidence>
<keyword evidence="7" id="KW-0829">Tyrosine-protein kinase</keyword>
<evidence type="ECO:0000256" key="8">
    <source>
        <dbReference type="ARBA" id="ARBA00038035"/>
    </source>
</evidence>
<dbReference type="InParanoid" id="A0A7M7PNT2"/>
<keyword evidence="16" id="KW-1185">Reference proteome</keyword>
<evidence type="ECO:0000256" key="6">
    <source>
        <dbReference type="ARBA" id="ARBA00022840"/>
    </source>
</evidence>
<evidence type="ECO:0000256" key="11">
    <source>
        <dbReference type="ARBA" id="ARBA00049299"/>
    </source>
</evidence>
<dbReference type="RefSeq" id="XP_030853441.1">
    <property type="nucleotide sequence ID" value="XM_030997581.1"/>
</dbReference>
<dbReference type="PROSITE" id="PS00108">
    <property type="entry name" value="PROTEIN_KINASE_ST"/>
    <property type="match status" value="1"/>
</dbReference>
<evidence type="ECO:0000256" key="13">
    <source>
        <dbReference type="SAM" id="MobiDB-lite"/>
    </source>
</evidence>
<reference evidence="16" key="1">
    <citation type="submission" date="2015-02" db="EMBL/GenBank/DDBJ databases">
        <title>Genome sequencing for Strongylocentrotus purpuratus.</title>
        <authorList>
            <person name="Murali S."/>
            <person name="Liu Y."/>
            <person name="Vee V."/>
            <person name="English A."/>
            <person name="Wang M."/>
            <person name="Skinner E."/>
            <person name="Han Y."/>
            <person name="Muzny D.M."/>
            <person name="Worley K.C."/>
            <person name="Gibbs R.A."/>
        </authorList>
    </citation>
    <scope>NUCLEOTIDE SEQUENCE</scope>
</reference>
<dbReference type="InterPro" id="IPR008271">
    <property type="entry name" value="Ser/Thr_kinase_AS"/>
</dbReference>